<keyword evidence="4" id="KW-0812">Transmembrane</keyword>
<dbReference type="Gene3D" id="4.10.70.10">
    <property type="entry name" value="Disintegrin domain"/>
    <property type="match status" value="1"/>
</dbReference>
<dbReference type="Pfam" id="PF01562">
    <property type="entry name" value="Pep_M12B_propep"/>
    <property type="match status" value="1"/>
</dbReference>
<feature type="binding site" evidence="2">
    <location>
        <position position="426"/>
    </location>
    <ligand>
        <name>Zn(2+)</name>
        <dbReference type="ChEBI" id="CHEBI:29105"/>
        <note>catalytic</note>
    </ligand>
</feature>
<feature type="binding site" evidence="2">
    <location>
        <position position="420"/>
    </location>
    <ligand>
        <name>Zn(2+)</name>
        <dbReference type="ChEBI" id="CHEBI:29105"/>
        <note>catalytic</note>
    </ligand>
</feature>
<dbReference type="OrthoDB" id="2131567at2759"/>
<dbReference type="PANTHER" id="PTHR45702">
    <property type="entry name" value="ADAM10/ADAM17 METALLOPEPTIDASE FAMILY MEMBER"/>
    <property type="match status" value="1"/>
</dbReference>
<dbReference type="Pfam" id="PF00200">
    <property type="entry name" value="Disintegrin"/>
    <property type="match status" value="1"/>
</dbReference>
<evidence type="ECO:0000256" key="3">
    <source>
        <dbReference type="SAM" id="MobiDB-lite"/>
    </source>
</evidence>
<dbReference type="PROSITE" id="PS50215">
    <property type="entry name" value="ADAM_MEPRO"/>
    <property type="match status" value="1"/>
</dbReference>
<dbReference type="EMBL" id="CM012460">
    <property type="protein sequence ID" value="RVE56158.1"/>
    <property type="molecule type" value="Genomic_DNA"/>
</dbReference>
<feature type="region of interest" description="Disordered" evidence="3">
    <location>
        <begin position="742"/>
        <end position="779"/>
    </location>
</feature>
<keyword evidence="1" id="KW-1015">Disulfide bond</keyword>
<organism evidence="7 8">
    <name type="scientific">Oryzias javanicus</name>
    <name type="common">Javanese ricefish</name>
    <name type="synonym">Aplocheilus javanicus</name>
    <dbReference type="NCBI Taxonomy" id="123683"/>
    <lineage>
        <taxon>Eukaryota</taxon>
        <taxon>Metazoa</taxon>
        <taxon>Chordata</taxon>
        <taxon>Craniata</taxon>
        <taxon>Vertebrata</taxon>
        <taxon>Euteleostomi</taxon>
        <taxon>Actinopterygii</taxon>
        <taxon>Neopterygii</taxon>
        <taxon>Teleostei</taxon>
        <taxon>Neoteleostei</taxon>
        <taxon>Acanthomorphata</taxon>
        <taxon>Ovalentaria</taxon>
        <taxon>Atherinomorphae</taxon>
        <taxon>Beloniformes</taxon>
        <taxon>Adrianichthyidae</taxon>
        <taxon>Oryziinae</taxon>
        <taxon>Oryzias</taxon>
    </lineage>
</organism>
<keyword evidence="2" id="KW-0862">Zinc</keyword>
<dbReference type="Gene3D" id="3.40.390.10">
    <property type="entry name" value="Collagenase (Catalytic Domain)"/>
    <property type="match status" value="1"/>
</dbReference>
<evidence type="ECO:0000313" key="8">
    <source>
        <dbReference type="Proteomes" id="UP000283210"/>
    </source>
</evidence>
<evidence type="ECO:0000259" key="5">
    <source>
        <dbReference type="PROSITE" id="PS50214"/>
    </source>
</evidence>
<dbReference type="Gene3D" id="4.10.70.30">
    <property type="match status" value="1"/>
</dbReference>
<accession>A0A3S2TVA6</accession>
<dbReference type="InterPro" id="IPR036436">
    <property type="entry name" value="Disintegrin_dom_sf"/>
</dbReference>
<evidence type="ECO:0000313" key="7">
    <source>
        <dbReference type="EMBL" id="RVE56158.1"/>
    </source>
</evidence>
<name>A0A3S2TVA6_ORYJA</name>
<feature type="transmembrane region" description="Helical" evidence="4">
    <location>
        <begin position="677"/>
        <end position="699"/>
    </location>
</feature>
<feature type="domain" description="Disintegrin" evidence="5">
    <location>
        <begin position="480"/>
        <end position="568"/>
    </location>
</feature>
<dbReference type="InterPro" id="IPR024079">
    <property type="entry name" value="MetalloPept_cat_dom_sf"/>
</dbReference>
<evidence type="ECO:0000256" key="1">
    <source>
        <dbReference type="ARBA" id="ARBA00023157"/>
    </source>
</evidence>
<keyword evidence="2" id="KW-0479">Metal-binding</keyword>
<protein>
    <recommendedName>
        <fullName evidence="9">Disintegrin domain-containing protein</fullName>
    </recommendedName>
</protein>
<dbReference type="SUPFAM" id="SSF55486">
    <property type="entry name" value="Metalloproteases ('zincins'), catalytic domain"/>
    <property type="match status" value="1"/>
</dbReference>
<dbReference type="CDD" id="cd14246">
    <property type="entry name" value="ADAM17_MPD"/>
    <property type="match status" value="1"/>
</dbReference>
<dbReference type="GO" id="GO:0005886">
    <property type="term" value="C:plasma membrane"/>
    <property type="evidence" value="ECO:0007669"/>
    <property type="project" value="TreeGrafter"/>
</dbReference>
<keyword evidence="8" id="KW-1185">Reference proteome</keyword>
<dbReference type="Proteomes" id="UP000283210">
    <property type="component" value="Chromosome 24"/>
</dbReference>
<dbReference type="AlphaFoldDB" id="A0A3S2TVA6"/>
<feature type="active site" evidence="2">
    <location>
        <position position="417"/>
    </location>
</feature>
<keyword evidence="4" id="KW-1133">Transmembrane helix</keyword>
<dbReference type="GO" id="GO:0006509">
    <property type="term" value="P:membrane protein ectodomain proteolysis"/>
    <property type="evidence" value="ECO:0007669"/>
    <property type="project" value="TreeGrafter"/>
</dbReference>
<evidence type="ECO:0000256" key="4">
    <source>
        <dbReference type="SAM" id="Phobius"/>
    </source>
</evidence>
<dbReference type="Pfam" id="PF16698">
    <property type="entry name" value="ADAM17_MPD"/>
    <property type="match status" value="1"/>
</dbReference>
<feature type="binding site" evidence="2">
    <location>
        <position position="416"/>
    </location>
    <ligand>
        <name>Zn(2+)</name>
        <dbReference type="ChEBI" id="CHEBI:29105"/>
        <note>catalytic</note>
    </ligand>
</feature>
<comment type="caution">
    <text evidence="2">Lacks conserved residue(s) required for the propagation of feature annotation.</text>
</comment>
<dbReference type="SMART" id="SM00050">
    <property type="entry name" value="DISIN"/>
    <property type="match status" value="1"/>
</dbReference>
<dbReference type="Pfam" id="PF13688">
    <property type="entry name" value="Reprolysin_5"/>
    <property type="match status" value="1"/>
</dbReference>
<dbReference type="GO" id="GO:0046872">
    <property type="term" value="F:metal ion binding"/>
    <property type="evidence" value="ECO:0007669"/>
    <property type="project" value="UniProtKB-KW"/>
</dbReference>
<feature type="domain" description="Peptidase M12B" evidence="6">
    <location>
        <begin position="219"/>
        <end position="474"/>
    </location>
</feature>
<sequence length="846" mass="95400">MEHSFENCWKLRRRRRRRRAAVESGQQEFASLWSMLEDFQVLPFSSLQTHSVRRRDVQTQTHVEKVLSFSALQRNFRLYLRTNDELFSEDFSAVVVDEDGREHNYPVNRHNFFTGHVIGEENSHVQAHIDDHEFSAHILTDEAEYNIEPLWRFTSEPPDGRVLIYRSEDIRNISRLQQPSVCGYVNPVLTDSHGATIQEDQEEGSALRSRRQLHDHRKNTCPLLLVADYRFFKHMGRGEESTTLNYLIELIDRVDDIYRNTSWDEEFSGYGVQIQQIIIERKPTEVAPGKSHFNMRGSPVEGKDVWDVKKLLEQFSVDIADKAFNVCLAHLFTYQDFDEGTLGLAYVAPSKPDIPGGLCSKACPSLQTTCSLSFHPDQPNNLTELSLNQDQVYPYSFLHRGQRCLFPQEADLVTTHELGHNFGAEHDPDDIPACAPREDQGGKYVMYPIAVSGDQVNNSKRSIVKRLRSKAASCFRERNINVCGNSRVEQGEECDPGLLHINSDRCCTADCRLRDGVQCSDRNSACCKNCHFASRGVVCQEPINATCEGHSYCTGDGSECPAPESAPDKTVCLDNGECRSGECVPFCQAVLNLQPCACNDTNSSCKVCCRSSGGVCSPYRDKSGSFVFLRKGKPCTVGFCDGMGKCMKQVQDVVERLWDFIDKLDINTFGKFLADNIVGSVVAFSLLFWVPVSIMVHFVDRKLDKQYEQTAKSLFFPSNAELLSSLDSASVRIVKPPSFPVPPLRLHPSAPQQTNPPPVFRPGPDSGHPSPPLDSPRMATIHEDPSLDSRLDEDELEEDFGRAVGAGSVLRSFEDLTKTKVAYRSEKAKLYQLQRHRHVESKETQC</sequence>
<evidence type="ECO:0008006" key="9">
    <source>
        <dbReference type="Google" id="ProtNLM"/>
    </source>
</evidence>
<dbReference type="GO" id="GO:0007219">
    <property type="term" value="P:Notch signaling pathway"/>
    <property type="evidence" value="ECO:0007669"/>
    <property type="project" value="TreeGrafter"/>
</dbReference>
<dbReference type="GO" id="GO:0004222">
    <property type="term" value="F:metalloendopeptidase activity"/>
    <property type="evidence" value="ECO:0007669"/>
    <property type="project" value="InterPro"/>
</dbReference>
<reference evidence="7 8" key="2">
    <citation type="submission" date="2019-01" db="EMBL/GenBank/DDBJ databases">
        <title>A chromosome length genome reference of the Java medaka (oryzias javanicus).</title>
        <authorList>
            <person name="Herpin A."/>
            <person name="Takehana Y."/>
            <person name="Naruse K."/>
            <person name="Ansai S."/>
            <person name="Kawaguchi M."/>
        </authorList>
    </citation>
    <scope>NUCLEOTIDE SEQUENCE [LARGE SCALE GENOMIC DNA]</scope>
    <source>
        <strain evidence="7">RS831</strain>
        <tissue evidence="7">Whole body</tissue>
    </source>
</reference>
<gene>
    <name evidence="7" type="ORF">OJAV_G00233640</name>
</gene>
<dbReference type="InterPro" id="IPR002870">
    <property type="entry name" value="Peptidase_M12B_N"/>
</dbReference>
<dbReference type="InterPro" id="IPR051489">
    <property type="entry name" value="ADAM_Metalloproteinase"/>
</dbReference>
<dbReference type="InterPro" id="IPR032029">
    <property type="entry name" value="ADAM17_MPD"/>
</dbReference>
<dbReference type="InterPro" id="IPR001590">
    <property type="entry name" value="Peptidase_M12B"/>
</dbReference>
<dbReference type="PROSITE" id="PS50214">
    <property type="entry name" value="DISINTEGRIN_2"/>
    <property type="match status" value="1"/>
</dbReference>
<dbReference type="InterPro" id="IPR001762">
    <property type="entry name" value="Disintegrin_dom"/>
</dbReference>
<dbReference type="FunFam" id="4.10.70.10:FF:000003">
    <property type="entry name" value="Disintegrin and metalloproteinase domain-containing protein 17"/>
    <property type="match status" value="1"/>
</dbReference>
<evidence type="ECO:0000259" key="6">
    <source>
        <dbReference type="PROSITE" id="PS50215"/>
    </source>
</evidence>
<evidence type="ECO:0000256" key="2">
    <source>
        <dbReference type="PROSITE-ProRule" id="PRU00276"/>
    </source>
</evidence>
<proteinExistence type="predicted"/>
<keyword evidence="4" id="KW-0472">Membrane</keyword>
<reference evidence="7 8" key="1">
    <citation type="submission" date="2018-11" db="EMBL/GenBank/DDBJ databases">
        <authorList>
            <person name="Lopez-Roques C."/>
            <person name="Donnadieu C."/>
            <person name="Bouchez O."/>
            <person name="Klopp C."/>
            <person name="Cabau C."/>
            <person name="Zahm M."/>
        </authorList>
    </citation>
    <scope>NUCLEOTIDE SEQUENCE [LARGE SCALE GENOMIC DNA]</scope>
    <source>
        <strain evidence="7">RS831</strain>
        <tissue evidence="7">Whole body</tissue>
    </source>
</reference>
<dbReference type="PANTHER" id="PTHR45702:SF5">
    <property type="entry name" value="ADAM METALLOPEPTIDASE DOMAIN 17B"/>
    <property type="match status" value="1"/>
</dbReference>
<dbReference type="SUPFAM" id="SSF57552">
    <property type="entry name" value="Blood coagulation inhibitor (disintegrin)"/>
    <property type="match status" value="1"/>
</dbReference>